<dbReference type="OrthoDB" id="7188596at2"/>
<proteinExistence type="predicted"/>
<keyword evidence="2" id="KW-1185">Reference proteome</keyword>
<dbReference type="AlphaFoldDB" id="R0EIW0"/>
<evidence type="ECO:0000313" key="2">
    <source>
        <dbReference type="Proteomes" id="UP000013063"/>
    </source>
</evidence>
<dbReference type="RefSeq" id="WP_004619510.1">
    <property type="nucleotide sequence ID" value="NZ_APMP01000011.1"/>
</dbReference>
<comment type="caution">
    <text evidence="1">The sequence shown here is derived from an EMBL/GenBank/DDBJ whole genome shotgun (WGS) entry which is preliminary data.</text>
</comment>
<sequence length="131" mass="14759" precursor="true">MSREIRSALARSSFASPSWACPAWAVAPVSQALISAVMDFADIHRELGGGRTLRRISHERAAKADMFLLLGRDVERVTDIGLVWNDREDQIVRVIDDAELRESRLTAWEEAFDLFETEETDEAAEPMRLVA</sequence>
<organism evidence="1 2">
    <name type="scientific">Caulobacter vibrioides OR37</name>
    <dbReference type="NCBI Taxonomy" id="1292034"/>
    <lineage>
        <taxon>Bacteria</taxon>
        <taxon>Pseudomonadati</taxon>
        <taxon>Pseudomonadota</taxon>
        <taxon>Alphaproteobacteria</taxon>
        <taxon>Caulobacterales</taxon>
        <taxon>Caulobacteraceae</taxon>
        <taxon>Caulobacter</taxon>
    </lineage>
</organism>
<evidence type="ECO:0000313" key="1">
    <source>
        <dbReference type="EMBL" id="ENZ81939.1"/>
    </source>
</evidence>
<dbReference type="EMBL" id="APMP01000011">
    <property type="protein sequence ID" value="ENZ81939.1"/>
    <property type="molecule type" value="Genomic_DNA"/>
</dbReference>
<dbReference type="PATRIC" id="fig|1292034.3.peg.2160"/>
<reference evidence="1 2" key="1">
    <citation type="journal article" date="2013" name="Genome Announc.">
        <title>Draft Genome Sequence for Caulobacter sp. Strain OR37, a Bacterium Tolerant to Heavy Metals.</title>
        <authorList>
            <person name="Utturkar S.M."/>
            <person name="Bollmann A."/>
            <person name="Brzoska R.M."/>
            <person name="Klingeman D.M."/>
            <person name="Epstein S.E."/>
            <person name="Palumbo A.V."/>
            <person name="Brown S.D."/>
        </authorList>
    </citation>
    <scope>NUCLEOTIDE SEQUENCE [LARGE SCALE GENOMIC DNA]</scope>
    <source>
        <strain evidence="1 2">OR37</strain>
    </source>
</reference>
<protein>
    <submittedName>
        <fullName evidence="1">Uncharacterized protein</fullName>
    </submittedName>
</protein>
<accession>R0EIW0</accession>
<name>R0EIW0_CAUVI</name>
<gene>
    <name evidence="1" type="ORF">OR37_02175</name>
</gene>
<dbReference type="STRING" id="1292034.OR37_02175"/>
<dbReference type="Proteomes" id="UP000013063">
    <property type="component" value="Unassembled WGS sequence"/>
</dbReference>